<protein>
    <submittedName>
        <fullName evidence="1">Uncharacterized protein</fullName>
    </submittedName>
</protein>
<keyword evidence="2" id="KW-1185">Reference proteome</keyword>
<name>A0A066ZLN0_HYDMR</name>
<reference evidence="1 2" key="1">
    <citation type="submission" date="2014-04" db="EMBL/GenBank/DDBJ databases">
        <title>Draft genome sequence of Hydrogenovibrio marinus MH-110, a model organism for aerobic H2 metabolism.</title>
        <authorList>
            <person name="Cha H.J."/>
            <person name="Jo B.H."/>
            <person name="Hwang B.H."/>
        </authorList>
    </citation>
    <scope>NUCLEOTIDE SEQUENCE [LARGE SCALE GENOMIC DNA]</scope>
    <source>
        <strain evidence="1 2">MH-110</strain>
    </source>
</reference>
<evidence type="ECO:0000313" key="2">
    <source>
        <dbReference type="Proteomes" id="UP000027341"/>
    </source>
</evidence>
<comment type="caution">
    <text evidence="1">The sequence shown here is derived from an EMBL/GenBank/DDBJ whole genome shotgun (WGS) entry which is preliminary data.</text>
</comment>
<dbReference type="EMBL" id="JMIU01000002">
    <property type="protein sequence ID" value="KDN94693.1"/>
    <property type="molecule type" value="Genomic_DNA"/>
</dbReference>
<accession>A0A066ZLN0</accession>
<sequence length="80" mass="9519">MNKSANLSWKDRILNWIDKQEHENPEMTRDQLRLHCKRNCPLTQRSGLAYKGYLKAMREKFGDKRIQRVAEKAGQVDLFN</sequence>
<gene>
    <name evidence="1" type="ORF">EI16_12400</name>
</gene>
<evidence type="ECO:0000313" key="1">
    <source>
        <dbReference type="EMBL" id="KDN94693.1"/>
    </source>
</evidence>
<dbReference type="STRING" id="28885.EI16_12400"/>
<dbReference type="Proteomes" id="UP000027341">
    <property type="component" value="Unassembled WGS sequence"/>
</dbReference>
<dbReference type="AlphaFoldDB" id="A0A066ZLN0"/>
<organism evidence="1 2">
    <name type="scientific">Hydrogenovibrio marinus</name>
    <dbReference type="NCBI Taxonomy" id="28885"/>
    <lineage>
        <taxon>Bacteria</taxon>
        <taxon>Pseudomonadati</taxon>
        <taxon>Pseudomonadota</taxon>
        <taxon>Gammaproteobacteria</taxon>
        <taxon>Thiotrichales</taxon>
        <taxon>Piscirickettsiaceae</taxon>
        <taxon>Hydrogenovibrio</taxon>
    </lineage>
</organism>
<proteinExistence type="predicted"/>